<name>A0A6A2YNF4_HIBSY</name>
<protein>
    <submittedName>
        <fullName evidence="1">Uncharacterized protein</fullName>
    </submittedName>
</protein>
<dbReference type="AlphaFoldDB" id="A0A6A2YNF4"/>
<proteinExistence type="predicted"/>
<dbReference type="EMBL" id="VEPZ02001320">
    <property type="protein sequence ID" value="KAE8680802.1"/>
    <property type="molecule type" value="Genomic_DNA"/>
</dbReference>
<evidence type="ECO:0000313" key="2">
    <source>
        <dbReference type="Proteomes" id="UP000436088"/>
    </source>
</evidence>
<accession>A0A6A2YNF4</accession>
<comment type="caution">
    <text evidence="1">The sequence shown here is derived from an EMBL/GenBank/DDBJ whole genome shotgun (WGS) entry which is preliminary data.</text>
</comment>
<organism evidence="1 2">
    <name type="scientific">Hibiscus syriacus</name>
    <name type="common">Rose of Sharon</name>
    <dbReference type="NCBI Taxonomy" id="106335"/>
    <lineage>
        <taxon>Eukaryota</taxon>
        <taxon>Viridiplantae</taxon>
        <taxon>Streptophyta</taxon>
        <taxon>Embryophyta</taxon>
        <taxon>Tracheophyta</taxon>
        <taxon>Spermatophyta</taxon>
        <taxon>Magnoliopsida</taxon>
        <taxon>eudicotyledons</taxon>
        <taxon>Gunneridae</taxon>
        <taxon>Pentapetalae</taxon>
        <taxon>rosids</taxon>
        <taxon>malvids</taxon>
        <taxon>Malvales</taxon>
        <taxon>Malvaceae</taxon>
        <taxon>Malvoideae</taxon>
        <taxon>Hibiscus</taxon>
    </lineage>
</organism>
<sequence>MARAASTSTVVVGKGVCKSKSAGGLGIRRTKDTNLALMAKNEWRKWNNQYALWCKIFKEKYPKDVNLMDARHQANSSSTLKGILRTREIVKKGCKQQIRSGEQTNFWHDWWVGKIPPGEDYPERIDDRDEKVAKYITEERNWNTQELQKVVSEDTMNLIRSIPLPLLNEEHEQDKSSWGHTIDEKFSIKKLKEELLRVQSQCLAMQMQIEKLMDKRKGFFRWRKLWIMPSLESSVSVFERIEEDRETNFGRQTPTDVKAKFVRGRTPPK</sequence>
<evidence type="ECO:0000313" key="1">
    <source>
        <dbReference type="EMBL" id="KAE8680802.1"/>
    </source>
</evidence>
<reference evidence="1" key="1">
    <citation type="submission" date="2019-09" db="EMBL/GenBank/DDBJ databases">
        <title>Draft genome information of white flower Hibiscus syriacus.</title>
        <authorList>
            <person name="Kim Y.-M."/>
        </authorList>
    </citation>
    <scope>NUCLEOTIDE SEQUENCE [LARGE SCALE GENOMIC DNA]</scope>
    <source>
        <strain evidence="1">YM2019G1</strain>
    </source>
</reference>
<gene>
    <name evidence="1" type="ORF">F3Y22_tig00111366pilonHSYRG00125</name>
</gene>
<keyword evidence="2" id="KW-1185">Reference proteome</keyword>
<dbReference type="Proteomes" id="UP000436088">
    <property type="component" value="Unassembled WGS sequence"/>
</dbReference>